<feature type="domain" description="AAA-ATPase-like" evidence="1">
    <location>
        <begin position="4"/>
        <end position="116"/>
    </location>
</feature>
<protein>
    <submittedName>
        <fullName evidence="2">Predicted protein</fullName>
    </submittedName>
</protein>
<dbReference type="RefSeq" id="XP_002668554.1">
    <property type="nucleotide sequence ID" value="XM_002668508.1"/>
</dbReference>
<reference evidence="2 3" key="1">
    <citation type="journal article" date="2010" name="Cell">
        <title>The genome of Naegleria gruberi illuminates early eukaryotic versatility.</title>
        <authorList>
            <person name="Fritz-Laylin L.K."/>
            <person name="Prochnik S.E."/>
            <person name="Ginger M.L."/>
            <person name="Dacks J.B."/>
            <person name="Carpenter M.L."/>
            <person name="Field M.C."/>
            <person name="Kuo A."/>
            <person name="Paredez A."/>
            <person name="Chapman J."/>
            <person name="Pham J."/>
            <person name="Shu S."/>
            <person name="Neupane R."/>
            <person name="Cipriano M."/>
            <person name="Mancuso J."/>
            <person name="Tu H."/>
            <person name="Salamov A."/>
            <person name="Lindquist E."/>
            <person name="Shapiro H."/>
            <person name="Lucas S."/>
            <person name="Grigoriev I.V."/>
            <person name="Cande W.Z."/>
            <person name="Fulton C."/>
            <person name="Rokhsar D.S."/>
            <person name="Dawson S.C."/>
        </authorList>
    </citation>
    <scope>NUCLEOTIDE SEQUENCE [LARGE SCALE GENOMIC DNA]</scope>
    <source>
        <strain evidence="2 3">NEG-M</strain>
    </source>
</reference>
<evidence type="ECO:0000313" key="3">
    <source>
        <dbReference type="Proteomes" id="UP000006671"/>
    </source>
</evidence>
<name>D2W543_NAEGR</name>
<dbReference type="PANTHER" id="PTHR34825">
    <property type="entry name" value="CONSERVED PROTEIN, WITH A WEAK D-GALACTARATE DEHYDRATASE/ALTRONATE HYDROLASE DOMAIN"/>
    <property type="match status" value="1"/>
</dbReference>
<dbReference type="KEGG" id="ngr:NAEGRDRAFT_76530"/>
<dbReference type="PANTHER" id="PTHR34825:SF1">
    <property type="entry name" value="AAA-ATPASE-LIKE DOMAIN-CONTAINING PROTEIN"/>
    <property type="match status" value="1"/>
</dbReference>
<dbReference type="Pfam" id="PF09820">
    <property type="entry name" value="AAA-ATPase_like"/>
    <property type="match status" value="1"/>
</dbReference>
<dbReference type="AlphaFoldDB" id="D2W543"/>
<dbReference type="EMBL" id="GG739017">
    <property type="protein sequence ID" value="EFC35810.1"/>
    <property type="molecule type" value="Genomic_DNA"/>
</dbReference>
<organism evidence="3">
    <name type="scientific">Naegleria gruberi</name>
    <name type="common">Amoeba</name>
    <dbReference type="NCBI Taxonomy" id="5762"/>
    <lineage>
        <taxon>Eukaryota</taxon>
        <taxon>Discoba</taxon>
        <taxon>Heterolobosea</taxon>
        <taxon>Tetramitia</taxon>
        <taxon>Eutetramitia</taxon>
        <taxon>Vahlkampfiidae</taxon>
        <taxon>Naegleria</taxon>
    </lineage>
</organism>
<keyword evidence="3" id="KW-1185">Reference proteome</keyword>
<dbReference type="VEuPathDB" id="AmoebaDB:NAEGRDRAFT_76530"/>
<evidence type="ECO:0000259" key="1">
    <source>
        <dbReference type="Pfam" id="PF09820"/>
    </source>
</evidence>
<dbReference type="OrthoDB" id="5380555at2759"/>
<sequence>MRKINTTIEGFLECYGMGGEVSINQNDSFDTYQKLIQLLVKRKGKLMVLIDEYDRFANKLIFENPEKYQLIVEGKRGDPTSSPIRSFFERLKESSATGLQDFRSIITGITPIALADASGYNVSSNISSDKIFGGLVGFTENDLRMALNNIDIIGNDQDITISTMKKYYKGYHFPGSKHALFNTTLSMFFLNKLVKDEPFRNAVLQKQEIPLSILTDTNTMISENVFATLASSVVSNDIIQQLLSKDYIEVTESIYPSLKLREIIDPPSNEEDIQKIRDNALSFMYYHGMITFTESSSKQMNPKQLLIPNEIAKVQYLEQLRRLISLRESDISTFINEPTQDNLKKLLWSILSKQETVFDNDMSERSLQSCIESALRSYSLYRSKDFTFRAEKEYTNYHINGKEYTELRADLVISTDNDIFIIKLKRLRPMYLSQYSTIRIWKPYMFKEKFKELLQADESQLLNMLVFQKWANKYVKVESILNEASSKVKQYAKKEQELLGNNDKTIHKFVVIQVGWPLIVRKVN</sequence>
<proteinExistence type="predicted"/>
<accession>D2W543</accession>
<dbReference type="Proteomes" id="UP000006671">
    <property type="component" value="Unassembled WGS sequence"/>
</dbReference>
<dbReference type="GeneID" id="8860588"/>
<dbReference type="InterPro" id="IPR018631">
    <property type="entry name" value="AAA-ATPase-like_dom"/>
</dbReference>
<evidence type="ECO:0000313" key="2">
    <source>
        <dbReference type="EMBL" id="EFC35810.1"/>
    </source>
</evidence>
<dbReference type="InParanoid" id="D2W543"/>
<gene>
    <name evidence="2" type="ORF">NAEGRDRAFT_76530</name>
</gene>